<evidence type="ECO:0000256" key="4">
    <source>
        <dbReference type="PROSITE-ProRule" id="PRU01091"/>
    </source>
</evidence>
<dbReference type="Gene3D" id="1.10.10.10">
    <property type="entry name" value="Winged helix-like DNA-binding domain superfamily/Winged helix DNA-binding domain"/>
    <property type="match status" value="1"/>
</dbReference>
<dbReference type="SMART" id="SM00862">
    <property type="entry name" value="Trans_reg_C"/>
    <property type="match status" value="1"/>
</dbReference>
<feature type="domain" description="OmpR/PhoB-type" evidence="5">
    <location>
        <begin position="127"/>
        <end position="226"/>
    </location>
</feature>
<dbReference type="InterPro" id="IPR016032">
    <property type="entry name" value="Sig_transdc_resp-reg_C-effctor"/>
</dbReference>
<evidence type="ECO:0000256" key="2">
    <source>
        <dbReference type="ARBA" id="ARBA00023125"/>
    </source>
</evidence>
<accession>A0A0U2WMJ5</accession>
<evidence type="ECO:0000313" key="6">
    <source>
        <dbReference type="EMBL" id="ALS36454.1"/>
    </source>
</evidence>
<organism evidence="6 7">
    <name type="scientific">Enterococcus rotai</name>
    <dbReference type="NCBI Taxonomy" id="118060"/>
    <lineage>
        <taxon>Bacteria</taxon>
        <taxon>Bacillati</taxon>
        <taxon>Bacillota</taxon>
        <taxon>Bacilli</taxon>
        <taxon>Lactobacillales</taxon>
        <taxon>Enterococcaceae</taxon>
        <taxon>Enterococcus</taxon>
    </lineage>
</organism>
<gene>
    <name evidence="6" type="ORF">ATZ35_04535</name>
</gene>
<dbReference type="KEGG" id="erx:ATZ35_04535"/>
<keyword evidence="7" id="KW-1185">Reference proteome</keyword>
<dbReference type="STRING" id="118060.ATZ35_04535"/>
<dbReference type="InterPro" id="IPR001867">
    <property type="entry name" value="OmpR/PhoB-type_DNA-bd"/>
</dbReference>
<keyword evidence="1" id="KW-0805">Transcription regulation</keyword>
<dbReference type="RefSeq" id="WP_208929695.1">
    <property type="nucleotide sequence ID" value="NZ_CP013655.1"/>
</dbReference>
<keyword evidence="3" id="KW-0804">Transcription</keyword>
<evidence type="ECO:0000256" key="1">
    <source>
        <dbReference type="ARBA" id="ARBA00023015"/>
    </source>
</evidence>
<reference evidence="7" key="1">
    <citation type="submission" date="2015-12" db="EMBL/GenBank/DDBJ databases">
        <authorList>
            <person name="Lauer A."/>
            <person name="Humrighouse B."/>
            <person name="Loparev V."/>
            <person name="Shewmaker P.L."/>
            <person name="Whitney A.M."/>
            <person name="McLaughlin R.W."/>
        </authorList>
    </citation>
    <scope>NUCLEOTIDE SEQUENCE [LARGE SCALE GENOMIC DNA]</scope>
    <source>
        <strain evidence="7">LMG 26678</strain>
    </source>
</reference>
<dbReference type="GO" id="GO:0003677">
    <property type="term" value="F:DNA binding"/>
    <property type="evidence" value="ECO:0007669"/>
    <property type="project" value="UniProtKB-UniRule"/>
</dbReference>
<evidence type="ECO:0000259" key="5">
    <source>
        <dbReference type="PROSITE" id="PS51755"/>
    </source>
</evidence>
<proteinExistence type="predicted"/>
<keyword evidence="2 4" id="KW-0238">DNA-binding</keyword>
<dbReference type="EMBL" id="CP013655">
    <property type="protein sequence ID" value="ALS36454.1"/>
    <property type="molecule type" value="Genomic_DNA"/>
</dbReference>
<dbReference type="GO" id="GO:0000160">
    <property type="term" value="P:phosphorelay signal transduction system"/>
    <property type="evidence" value="ECO:0007669"/>
    <property type="project" value="InterPro"/>
</dbReference>
<dbReference type="GO" id="GO:0006355">
    <property type="term" value="P:regulation of DNA-templated transcription"/>
    <property type="evidence" value="ECO:0007669"/>
    <property type="project" value="InterPro"/>
</dbReference>
<dbReference type="InterPro" id="IPR036388">
    <property type="entry name" value="WH-like_DNA-bd_sf"/>
</dbReference>
<dbReference type="Pfam" id="PF00486">
    <property type="entry name" value="Trans_reg_C"/>
    <property type="match status" value="1"/>
</dbReference>
<protein>
    <recommendedName>
        <fullName evidence="5">OmpR/PhoB-type domain-containing protein</fullName>
    </recommendedName>
</protein>
<dbReference type="AlphaFoldDB" id="A0A0U2WMJ5"/>
<feature type="DNA-binding region" description="OmpR/PhoB-type" evidence="4">
    <location>
        <begin position="127"/>
        <end position="226"/>
    </location>
</feature>
<evidence type="ECO:0000256" key="3">
    <source>
        <dbReference type="ARBA" id="ARBA00023163"/>
    </source>
</evidence>
<dbReference type="SUPFAM" id="SSF46894">
    <property type="entry name" value="C-terminal effector domain of the bipartite response regulators"/>
    <property type="match status" value="1"/>
</dbReference>
<name>A0A0U2WMJ5_9ENTE</name>
<sequence>MEKNIVLICKEVEQSQELIDYLTLQGIHIDVSNYSDFDFSNEIKNYDAMILNGVGTEIDQLFEKILKINQDHPILTFVIKDIPSNTMRIAFLKFGIDIIYPESFKIDELYIQMENIFKKCNPPKKYTIKERTNDLELNPDNRSIIFNKNECMLTMLEYNLMNLLSENENKALTYEDIYSHLWNANSGVHKYRISNLIFHLRKKIKTISGDNHYLKTVNSTGYMLVNKNGI</sequence>
<dbReference type="CDD" id="cd00383">
    <property type="entry name" value="trans_reg_C"/>
    <property type="match status" value="1"/>
</dbReference>
<dbReference type="PROSITE" id="PS51755">
    <property type="entry name" value="OMPR_PHOB"/>
    <property type="match status" value="1"/>
</dbReference>
<dbReference type="Proteomes" id="UP000067523">
    <property type="component" value="Chromosome"/>
</dbReference>
<evidence type="ECO:0000313" key="7">
    <source>
        <dbReference type="Proteomes" id="UP000067523"/>
    </source>
</evidence>